<dbReference type="NCBIfam" id="TIGR00347">
    <property type="entry name" value="bioD"/>
    <property type="match status" value="1"/>
</dbReference>
<keyword evidence="7 9" id="KW-0460">Magnesium</keyword>
<feature type="binding site" evidence="9">
    <location>
        <position position="48"/>
    </location>
    <ligand>
        <name>Mg(2+)</name>
        <dbReference type="ChEBI" id="CHEBI:18420"/>
    </ligand>
</feature>
<comment type="similarity">
    <text evidence="9">Belongs to the dethiobiotin synthetase family.</text>
</comment>
<comment type="function">
    <text evidence="9">Catalyzes a mechanistically unusual reaction, the ATP-dependent insertion of CO2 between the N7 and N8 nitrogen atoms of 7,8-diaminopelargonic acid (DAPA, also called 7,8-diammoniononanoate) to form a ureido ring.</text>
</comment>
<feature type="active site" evidence="9">
    <location>
        <position position="40"/>
    </location>
</feature>
<keyword evidence="6 9" id="KW-0067">ATP-binding</keyword>
<dbReference type="PANTHER" id="PTHR43210">
    <property type="entry name" value="DETHIOBIOTIN SYNTHETASE"/>
    <property type="match status" value="1"/>
</dbReference>
<evidence type="ECO:0000256" key="3">
    <source>
        <dbReference type="ARBA" id="ARBA00022723"/>
    </source>
</evidence>
<feature type="binding site" evidence="9">
    <location>
        <position position="44"/>
    </location>
    <ligand>
        <name>substrate</name>
    </ligand>
</feature>
<evidence type="ECO:0000256" key="6">
    <source>
        <dbReference type="ARBA" id="ARBA00022840"/>
    </source>
</evidence>
<keyword evidence="4 9" id="KW-0547">Nucleotide-binding</keyword>
<comment type="catalytic activity">
    <reaction evidence="8">
        <text>(7R,8S)-8-amino-7-(carboxyamino)nonanoate + ATP = (4R,5S)-dethiobiotin + ADP + phosphate + H(+)</text>
        <dbReference type="Rhea" id="RHEA:63684"/>
        <dbReference type="ChEBI" id="CHEBI:15378"/>
        <dbReference type="ChEBI" id="CHEBI:30616"/>
        <dbReference type="ChEBI" id="CHEBI:43474"/>
        <dbReference type="ChEBI" id="CHEBI:149470"/>
        <dbReference type="ChEBI" id="CHEBI:149473"/>
        <dbReference type="ChEBI" id="CHEBI:456216"/>
    </reaction>
</comment>
<dbReference type="EC" id="6.3.3.3" evidence="9"/>
<dbReference type="Pfam" id="PF13500">
    <property type="entry name" value="AAA_26"/>
    <property type="match status" value="1"/>
</dbReference>
<comment type="pathway">
    <text evidence="9">Cofactor biosynthesis; biotin biosynthesis; biotin from 7,8-diaminononanoate: step 1/2.</text>
</comment>
<dbReference type="RefSeq" id="WP_006102017.1">
    <property type="nucleotide sequence ID" value="NZ_DS989852.1"/>
</dbReference>
<evidence type="ECO:0000313" key="11">
    <source>
        <dbReference type="Proteomes" id="UP000003835"/>
    </source>
</evidence>
<comment type="catalytic activity">
    <reaction evidence="9">
        <text>(7R,8S)-7,8-diammoniononanoate + CO2 + ATP = (4R,5S)-dethiobiotin + ADP + phosphate + 3 H(+)</text>
        <dbReference type="Rhea" id="RHEA:15805"/>
        <dbReference type="ChEBI" id="CHEBI:15378"/>
        <dbReference type="ChEBI" id="CHEBI:16526"/>
        <dbReference type="ChEBI" id="CHEBI:30616"/>
        <dbReference type="ChEBI" id="CHEBI:43474"/>
        <dbReference type="ChEBI" id="CHEBI:149469"/>
        <dbReference type="ChEBI" id="CHEBI:149473"/>
        <dbReference type="ChEBI" id="CHEBI:456216"/>
        <dbReference type="EC" id="6.3.3.3"/>
    </reaction>
</comment>
<dbReference type="GO" id="GO:0000287">
    <property type="term" value="F:magnesium ion binding"/>
    <property type="evidence" value="ECO:0007669"/>
    <property type="project" value="UniProtKB-UniRule"/>
</dbReference>
<sequence length="225" mass="24588">MTQTLLITGTNTDAGKTVLTTALAAYWQTYYPQKRLGIFKPMQTGTGDWEHYHQQFNLDQTPQEIAPLQFSHPVAPPVAAEREGRSIELKGVWQALNRLQQQRDVVLVEGLGGLGSPVTHELTVADIARDWKLPSVIVVPVALGAIAQSVATVALARQSGVHLKGIVLNCVQPRSAEEIADWTPIQLIQSLTQVPILGILPHLADPTDLSKLAQVASELELERLF</sequence>
<feature type="binding site" evidence="9">
    <location>
        <position position="17"/>
    </location>
    <ligand>
        <name>Mg(2+)</name>
        <dbReference type="ChEBI" id="CHEBI:18420"/>
    </ligand>
</feature>
<dbReference type="eggNOG" id="COG0132">
    <property type="taxonomic scope" value="Bacteria"/>
</dbReference>
<feature type="binding site" evidence="9">
    <location>
        <begin position="13"/>
        <end position="18"/>
    </location>
    <ligand>
        <name>ATP</name>
        <dbReference type="ChEBI" id="CHEBI:30616"/>
    </ligand>
</feature>
<dbReference type="HAMAP" id="MF_00336">
    <property type="entry name" value="BioD"/>
    <property type="match status" value="1"/>
</dbReference>
<dbReference type="GO" id="GO:0005829">
    <property type="term" value="C:cytosol"/>
    <property type="evidence" value="ECO:0007669"/>
    <property type="project" value="TreeGrafter"/>
</dbReference>
<dbReference type="OrthoDB" id="9802097at2"/>
<comment type="cofactor">
    <cofactor evidence="9">
        <name>Mg(2+)</name>
        <dbReference type="ChEBI" id="CHEBI:18420"/>
    </cofactor>
</comment>
<evidence type="ECO:0000256" key="2">
    <source>
        <dbReference type="ARBA" id="ARBA00022598"/>
    </source>
</evidence>
<feature type="binding site" evidence="9">
    <location>
        <begin position="201"/>
        <end position="203"/>
    </location>
    <ligand>
        <name>ATP</name>
        <dbReference type="ChEBI" id="CHEBI:30616"/>
    </ligand>
</feature>
<evidence type="ECO:0000256" key="4">
    <source>
        <dbReference type="ARBA" id="ARBA00022741"/>
    </source>
</evidence>
<keyword evidence="2 9" id="KW-0436">Ligase</keyword>
<feature type="binding site" evidence="9">
    <location>
        <begin position="109"/>
        <end position="112"/>
    </location>
    <ligand>
        <name>ATP</name>
        <dbReference type="ChEBI" id="CHEBI:30616"/>
    </ligand>
</feature>
<accession>B4VTQ7</accession>
<dbReference type="GO" id="GO:0009102">
    <property type="term" value="P:biotin biosynthetic process"/>
    <property type="evidence" value="ECO:0007669"/>
    <property type="project" value="UniProtKB-UniRule"/>
</dbReference>
<keyword evidence="1 9" id="KW-0963">Cytoplasm</keyword>
<dbReference type="InterPro" id="IPR004472">
    <property type="entry name" value="DTB_synth_BioD"/>
</dbReference>
<keyword evidence="11" id="KW-1185">Reference proteome</keyword>
<dbReference type="STRING" id="118168.MC7420_6164"/>
<dbReference type="Gene3D" id="3.40.50.300">
    <property type="entry name" value="P-loop containing nucleotide triphosphate hydrolases"/>
    <property type="match status" value="1"/>
</dbReference>
<dbReference type="AlphaFoldDB" id="B4VTQ7"/>
<dbReference type="PANTHER" id="PTHR43210:SF2">
    <property type="entry name" value="ATP-DEPENDENT DETHIOBIOTIN SYNTHETASE BIOD 2"/>
    <property type="match status" value="1"/>
</dbReference>
<evidence type="ECO:0000256" key="8">
    <source>
        <dbReference type="ARBA" id="ARBA00047386"/>
    </source>
</evidence>
<proteinExistence type="inferred from homology"/>
<evidence type="ECO:0000256" key="1">
    <source>
        <dbReference type="ARBA" id="ARBA00022490"/>
    </source>
</evidence>
<dbReference type="CDD" id="cd03109">
    <property type="entry name" value="DTBS"/>
    <property type="match status" value="1"/>
</dbReference>
<dbReference type="SUPFAM" id="SSF52540">
    <property type="entry name" value="P-loop containing nucleoside triphosphate hydrolases"/>
    <property type="match status" value="1"/>
</dbReference>
<keyword evidence="3 9" id="KW-0479">Metal-binding</keyword>
<evidence type="ECO:0000256" key="5">
    <source>
        <dbReference type="ARBA" id="ARBA00022756"/>
    </source>
</evidence>
<evidence type="ECO:0000313" key="10">
    <source>
        <dbReference type="EMBL" id="EDX74686.1"/>
    </source>
</evidence>
<reference evidence="10 11" key="1">
    <citation type="submission" date="2008-07" db="EMBL/GenBank/DDBJ databases">
        <authorList>
            <person name="Tandeau de Marsac N."/>
            <person name="Ferriera S."/>
            <person name="Johnson J."/>
            <person name="Kravitz S."/>
            <person name="Beeson K."/>
            <person name="Sutton G."/>
            <person name="Rogers Y.-H."/>
            <person name="Friedman R."/>
            <person name="Frazier M."/>
            <person name="Venter J.C."/>
        </authorList>
    </citation>
    <scope>NUCLEOTIDE SEQUENCE [LARGE SCALE GENOMIC DNA]</scope>
    <source>
        <strain evidence="10 11">PCC 7420</strain>
    </source>
</reference>
<dbReference type="GO" id="GO:0005524">
    <property type="term" value="F:ATP binding"/>
    <property type="evidence" value="ECO:0007669"/>
    <property type="project" value="UniProtKB-UniRule"/>
</dbReference>
<feature type="binding site" evidence="9">
    <location>
        <position position="48"/>
    </location>
    <ligand>
        <name>ATP</name>
        <dbReference type="ChEBI" id="CHEBI:30616"/>
    </ligand>
</feature>
<comment type="subunit">
    <text evidence="9">Homodimer.</text>
</comment>
<comment type="caution">
    <text evidence="9">Lacks conserved residue(s) required for the propagation of feature annotation.</text>
</comment>
<keyword evidence="5 9" id="KW-0093">Biotin biosynthesis</keyword>
<dbReference type="GO" id="GO:0004141">
    <property type="term" value="F:dethiobiotin synthase activity"/>
    <property type="evidence" value="ECO:0007669"/>
    <property type="project" value="UniProtKB-UniRule"/>
</dbReference>
<dbReference type="InterPro" id="IPR027417">
    <property type="entry name" value="P-loop_NTPase"/>
</dbReference>
<comment type="subcellular location">
    <subcellularLocation>
        <location evidence="9">Cytoplasm</location>
    </subcellularLocation>
</comment>
<organism evidence="10 11">
    <name type="scientific">Coleofasciculus chthonoplastes PCC 7420</name>
    <dbReference type="NCBI Taxonomy" id="118168"/>
    <lineage>
        <taxon>Bacteria</taxon>
        <taxon>Bacillati</taxon>
        <taxon>Cyanobacteriota</taxon>
        <taxon>Cyanophyceae</taxon>
        <taxon>Coleofasciculales</taxon>
        <taxon>Coleofasciculaceae</taxon>
        <taxon>Coleofasciculus</taxon>
    </lineage>
</organism>
<dbReference type="PIRSF" id="PIRSF006755">
    <property type="entry name" value="DTB_synth"/>
    <property type="match status" value="1"/>
</dbReference>
<evidence type="ECO:0000256" key="9">
    <source>
        <dbReference type="HAMAP-Rule" id="MF_00336"/>
    </source>
</evidence>
<evidence type="ECO:0000256" key="7">
    <source>
        <dbReference type="ARBA" id="ARBA00022842"/>
    </source>
</evidence>
<dbReference type="EMBL" id="DS989852">
    <property type="protein sequence ID" value="EDX74686.1"/>
    <property type="molecule type" value="Genomic_DNA"/>
</dbReference>
<dbReference type="Proteomes" id="UP000003835">
    <property type="component" value="Unassembled WGS sequence"/>
</dbReference>
<dbReference type="UniPathway" id="UPA00078">
    <property type="reaction ID" value="UER00161"/>
</dbReference>
<feature type="binding site" evidence="9">
    <location>
        <begin position="169"/>
        <end position="170"/>
    </location>
    <ligand>
        <name>ATP</name>
        <dbReference type="ChEBI" id="CHEBI:30616"/>
    </ligand>
</feature>
<dbReference type="HOGENOM" id="CLU_072551_3_1_3"/>
<feature type="binding site" evidence="9">
    <location>
        <position position="109"/>
    </location>
    <ligand>
        <name>Mg(2+)</name>
        <dbReference type="ChEBI" id="CHEBI:18420"/>
    </ligand>
</feature>
<name>B4VTQ7_9CYAN</name>
<protein>
    <recommendedName>
        <fullName evidence="9">ATP-dependent dethiobiotin synthetase BioD</fullName>
        <ecNumber evidence="9">6.3.3.3</ecNumber>
    </recommendedName>
    <alternativeName>
        <fullName evidence="9">DTB synthetase</fullName>
        <shortName evidence="9">DTBS</shortName>
    </alternativeName>
    <alternativeName>
        <fullName evidence="9">Dethiobiotin synthase</fullName>
    </alternativeName>
</protein>
<gene>
    <name evidence="9" type="primary">bioD</name>
    <name evidence="10" type="ORF">MC7420_6164</name>
</gene>